<proteinExistence type="predicted"/>
<dbReference type="Proteomes" id="UP000800094">
    <property type="component" value="Unassembled WGS sequence"/>
</dbReference>
<reference evidence="1" key="1">
    <citation type="journal article" date="2020" name="Stud. Mycol.">
        <title>101 Dothideomycetes genomes: a test case for predicting lifestyles and emergence of pathogens.</title>
        <authorList>
            <person name="Haridas S."/>
            <person name="Albert R."/>
            <person name="Binder M."/>
            <person name="Bloem J."/>
            <person name="Labutti K."/>
            <person name="Salamov A."/>
            <person name="Andreopoulos B."/>
            <person name="Baker S."/>
            <person name="Barry K."/>
            <person name="Bills G."/>
            <person name="Bluhm B."/>
            <person name="Cannon C."/>
            <person name="Castanera R."/>
            <person name="Culley D."/>
            <person name="Daum C."/>
            <person name="Ezra D."/>
            <person name="Gonzalez J."/>
            <person name="Henrissat B."/>
            <person name="Kuo A."/>
            <person name="Liang C."/>
            <person name="Lipzen A."/>
            <person name="Lutzoni F."/>
            <person name="Magnuson J."/>
            <person name="Mondo S."/>
            <person name="Nolan M."/>
            <person name="Ohm R."/>
            <person name="Pangilinan J."/>
            <person name="Park H.-J."/>
            <person name="Ramirez L."/>
            <person name="Alfaro M."/>
            <person name="Sun H."/>
            <person name="Tritt A."/>
            <person name="Yoshinaga Y."/>
            <person name="Zwiers L.-H."/>
            <person name="Turgeon B."/>
            <person name="Goodwin S."/>
            <person name="Spatafora J."/>
            <person name="Crous P."/>
            <person name="Grigoriev I."/>
        </authorList>
    </citation>
    <scope>NUCLEOTIDE SEQUENCE</scope>
    <source>
        <strain evidence="1">CBS 122368</strain>
    </source>
</reference>
<organism evidence="1 2">
    <name type="scientific">Trematosphaeria pertusa</name>
    <dbReference type="NCBI Taxonomy" id="390896"/>
    <lineage>
        <taxon>Eukaryota</taxon>
        <taxon>Fungi</taxon>
        <taxon>Dikarya</taxon>
        <taxon>Ascomycota</taxon>
        <taxon>Pezizomycotina</taxon>
        <taxon>Dothideomycetes</taxon>
        <taxon>Pleosporomycetidae</taxon>
        <taxon>Pleosporales</taxon>
        <taxon>Massarineae</taxon>
        <taxon>Trematosphaeriaceae</taxon>
        <taxon>Trematosphaeria</taxon>
    </lineage>
</organism>
<dbReference type="AlphaFoldDB" id="A0A6A6IJ32"/>
<dbReference type="EMBL" id="ML987193">
    <property type="protein sequence ID" value="KAF2250584.1"/>
    <property type="molecule type" value="Genomic_DNA"/>
</dbReference>
<gene>
    <name evidence="1" type="ORF">BU26DRAFT_266413</name>
</gene>
<dbReference type="GeneID" id="54574649"/>
<evidence type="ECO:0000313" key="2">
    <source>
        <dbReference type="Proteomes" id="UP000800094"/>
    </source>
</evidence>
<dbReference type="RefSeq" id="XP_033685588.1">
    <property type="nucleotide sequence ID" value="XM_033821319.1"/>
</dbReference>
<sequence>MKSCVSGVRRGEGRRRGWQTLGWTGLGRGSALMRSEVERHLASVGLARLCVNVQPARGHRSGTSHSHCISAALVAFGRDRLIGLTSCLACDSHSFSPKPHMVKHLGRARTSRHVMRCIWSAGDEPPAYDAQKGNAAQQNAWNGEGYINSKSSRMHPPE</sequence>
<name>A0A6A6IJ32_9PLEO</name>
<protein>
    <submittedName>
        <fullName evidence="1">Uncharacterized protein</fullName>
    </submittedName>
</protein>
<accession>A0A6A6IJ32</accession>
<evidence type="ECO:0000313" key="1">
    <source>
        <dbReference type="EMBL" id="KAF2250584.1"/>
    </source>
</evidence>
<keyword evidence="2" id="KW-1185">Reference proteome</keyword>